<evidence type="ECO:0000256" key="10">
    <source>
        <dbReference type="ARBA" id="ARBA00023136"/>
    </source>
</evidence>
<dbReference type="PANTHER" id="PTHR11038:SF16">
    <property type="entry name" value="MITOCHONDRIAL IMPORT INNER MEMBRANE TRANSLOCASE SUBUNIT TIM10"/>
    <property type="match status" value="1"/>
</dbReference>
<keyword evidence="16" id="KW-1185">Reference proteome</keyword>
<dbReference type="InterPro" id="IPR004217">
    <property type="entry name" value="Tim10-like"/>
</dbReference>
<evidence type="ECO:0000256" key="11">
    <source>
        <dbReference type="ARBA" id="ARBA00023157"/>
    </source>
</evidence>
<evidence type="ECO:0000256" key="1">
    <source>
        <dbReference type="ARBA" id="ARBA00004137"/>
    </source>
</evidence>
<keyword evidence="12 13" id="KW-0143">Chaperone</keyword>
<feature type="domain" description="Tim10-like" evidence="14">
    <location>
        <begin position="22"/>
        <end position="84"/>
    </location>
</feature>
<evidence type="ECO:0000256" key="4">
    <source>
        <dbReference type="ARBA" id="ARBA00022723"/>
    </source>
</evidence>
<comment type="domain">
    <text evidence="13">The twin CX3C motif contains 4 conserved Cys residues that form 2 disulfide bonds in the mitochondrial intermembrane space.</text>
</comment>
<dbReference type="FunFam" id="1.10.287.810:FF:000002">
    <property type="entry name" value="Mitochondrial import inner membrane translocase subunit tim10"/>
    <property type="match status" value="1"/>
</dbReference>
<sequence length="101" mass="10360">MVFGLGGGSSNAGPAQATAQLEAAEAELEMVTDTFNKLVASCHNKCISSRYMESDLNKGESVCIDRCVSKFFVVNKLVGERMQAMGGAAGGAQGGGGGSFF</sequence>
<dbReference type="Gene3D" id="1.10.287.810">
    <property type="entry name" value="Mitochondrial import inner membrane translocase subunit tim13 like domains"/>
    <property type="match status" value="1"/>
</dbReference>
<keyword evidence="8 13" id="KW-0811">Translocation</keyword>
<reference evidence="15 16" key="1">
    <citation type="journal article" date="2018" name="Mol. Biol. Evol.">
        <title>Broad Genomic Sampling Reveals a Smut Pathogenic Ancestry of the Fungal Clade Ustilaginomycotina.</title>
        <authorList>
            <person name="Kijpornyongpan T."/>
            <person name="Mondo S.J."/>
            <person name="Barry K."/>
            <person name="Sandor L."/>
            <person name="Lee J."/>
            <person name="Lipzen A."/>
            <person name="Pangilinan J."/>
            <person name="LaButti K."/>
            <person name="Hainaut M."/>
            <person name="Henrissat B."/>
            <person name="Grigoriev I.V."/>
            <person name="Spatafora J.W."/>
            <person name="Aime M.C."/>
        </authorList>
    </citation>
    <scope>NUCLEOTIDE SEQUENCE [LARGE SCALE GENOMIC DNA]</scope>
    <source>
        <strain evidence="15 16">MCA 3882</strain>
    </source>
</reference>
<dbReference type="OrthoDB" id="274922at2759"/>
<comment type="subunit">
    <text evidence="13">Heterohexamer.</text>
</comment>
<dbReference type="FunCoup" id="A0A316VHV3">
    <property type="interactions" value="271"/>
</dbReference>
<keyword evidence="11 13" id="KW-1015">Disulfide bond</keyword>
<dbReference type="InParanoid" id="A0A316VHV3"/>
<evidence type="ECO:0000256" key="8">
    <source>
        <dbReference type="ARBA" id="ARBA00023010"/>
    </source>
</evidence>
<dbReference type="RefSeq" id="XP_025356225.1">
    <property type="nucleotide sequence ID" value="XM_025497747.1"/>
</dbReference>
<name>A0A316VHV3_9BASI</name>
<keyword evidence="5 13" id="KW-0999">Mitochondrion inner membrane</keyword>
<evidence type="ECO:0000313" key="16">
    <source>
        <dbReference type="Proteomes" id="UP000245771"/>
    </source>
</evidence>
<keyword evidence="3 13" id="KW-0813">Transport</keyword>
<keyword evidence="4" id="KW-0479">Metal-binding</keyword>
<keyword evidence="10" id="KW-0472">Membrane</keyword>
<dbReference type="GeneID" id="37019528"/>
<protein>
    <recommendedName>
        <fullName evidence="13">Mitochondrial import inner membrane translocase subunit</fullName>
    </recommendedName>
</protein>
<evidence type="ECO:0000256" key="12">
    <source>
        <dbReference type="ARBA" id="ARBA00023186"/>
    </source>
</evidence>
<evidence type="ECO:0000256" key="9">
    <source>
        <dbReference type="ARBA" id="ARBA00023128"/>
    </source>
</evidence>
<organism evidence="15 16">
    <name type="scientific">Meira miltonrushii</name>
    <dbReference type="NCBI Taxonomy" id="1280837"/>
    <lineage>
        <taxon>Eukaryota</taxon>
        <taxon>Fungi</taxon>
        <taxon>Dikarya</taxon>
        <taxon>Basidiomycota</taxon>
        <taxon>Ustilaginomycotina</taxon>
        <taxon>Exobasidiomycetes</taxon>
        <taxon>Exobasidiales</taxon>
        <taxon>Brachybasidiaceae</taxon>
        <taxon>Meira</taxon>
    </lineage>
</organism>
<keyword evidence="7 13" id="KW-0653">Protein transport</keyword>
<dbReference type="InterPro" id="IPR035427">
    <property type="entry name" value="Tim10-like_dom_sf"/>
</dbReference>
<keyword evidence="6" id="KW-0862">Zinc</keyword>
<comment type="subcellular location">
    <subcellularLocation>
        <location evidence="1 13">Mitochondrion inner membrane</location>
        <topology evidence="1 13">Peripheral membrane protein</topology>
        <orientation evidence="1 13">Intermembrane side</orientation>
    </subcellularLocation>
</comment>
<dbReference type="GO" id="GO:0046872">
    <property type="term" value="F:metal ion binding"/>
    <property type="evidence" value="ECO:0007669"/>
    <property type="project" value="UniProtKB-KW"/>
</dbReference>
<comment type="function">
    <text evidence="13">Mitochondrial intermembrane chaperone that participates in the import and insertion of some multi-pass transmembrane proteins into the mitochondrial inner membrane. Also required for the transfer of beta-barrel precursors from the TOM complex to the sorting and assembly machinery (SAM complex) of the outer membrane. Acts as a chaperone-like protein that protects the hydrophobic precursors from aggregation and guide them through the mitochondrial intermembrane space.</text>
</comment>
<dbReference type="AlphaFoldDB" id="A0A316VHV3"/>
<dbReference type="STRING" id="1280837.A0A316VHV3"/>
<keyword evidence="9 13" id="KW-0496">Mitochondrion</keyword>
<evidence type="ECO:0000256" key="2">
    <source>
        <dbReference type="ARBA" id="ARBA00006720"/>
    </source>
</evidence>
<gene>
    <name evidence="15" type="ORF">FA14DRAFT_155337</name>
</gene>
<proteinExistence type="inferred from homology"/>
<evidence type="ECO:0000256" key="3">
    <source>
        <dbReference type="ARBA" id="ARBA00022448"/>
    </source>
</evidence>
<dbReference type="GO" id="GO:0015031">
    <property type="term" value="P:protein transport"/>
    <property type="evidence" value="ECO:0007669"/>
    <property type="project" value="UniProtKB-KW"/>
</dbReference>
<evidence type="ECO:0000256" key="7">
    <source>
        <dbReference type="ARBA" id="ARBA00022927"/>
    </source>
</evidence>
<dbReference type="GO" id="GO:0045039">
    <property type="term" value="P:protein insertion into mitochondrial inner membrane"/>
    <property type="evidence" value="ECO:0007669"/>
    <property type="project" value="TreeGrafter"/>
</dbReference>
<dbReference type="EMBL" id="KZ819603">
    <property type="protein sequence ID" value="PWN35923.1"/>
    <property type="molecule type" value="Genomic_DNA"/>
</dbReference>
<dbReference type="Pfam" id="PF02953">
    <property type="entry name" value="zf-Tim10_DDP"/>
    <property type="match status" value="1"/>
</dbReference>
<dbReference type="Proteomes" id="UP000245771">
    <property type="component" value="Unassembled WGS sequence"/>
</dbReference>
<evidence type="ECO:0000256" key="6">
    <source>
        <dbReference type="ARBA" id="ARBA00022833"/>
    </source>
</evidence>
<evidence type="ECO:0000256" key="5">
    <source>
        <dbReference type="ARBA" id="ARBA00022792"/>
    </source>
</evidence>
<dbReference type="SUPFAM" id="SSF144122">
    <property type="entry name" value="Tim10-like"/>
    <property type="match status" value="1"/>
</dbReference>
<evidence type="ECO:0000256" key="13">
    <source>
        <dbReference type="RuleBase" id="RU367043"/>
    </source>
</evidence>
<accession>A0A316VHV3</accession>
<dbReference type="PANTHER" id="PTHR11038">
    <property type="entry name" value="MITOCHONDRIAL IMPORT INNER MEMBRANE TRANSLOCASE SUBUNIT TIM10"/>
    <property type="match status" value="1"/>
</dbReference>
<comment type="similarity">
    <text evidence="2 13">Belongs to the small Tim family.</text>
</comment>
<evidence type="ECO:0000313" key="15">
    <source>
        <dbReference type="EMBL" id="PWN35923.1"/>
    </source>
</evidence>
<dbReference type="GO" id="GO:0005743">
    <property type="term" value="C:mitochondrial inner membrane"/>
    <property type="evidence" value="ECO:0007669"/>
    <property type="project" value="UniProtKB-SubCell"/>
</dbReference>
<evidence type="ECO:0000259" key="14">
    <source>
        <dbReference type="Pfam" id="PF02953"/>
    </source>
</evidence>